<dbReference type="PANTHER" id="PTHR30575">
    <property type="entry name" value="PEPTIDASE M20"/>
    <property type="match status" value="1"/>
</dbReference>
<dbReference type="SUPFAM" id="SSF55031">
    <property type="entry name" value="Bacterial exopeptidase dimerisation domain"/>
    <property type="match status" value="1"/>
</dbReference>
<dbReference type="InterPro" id="IPR002933">
    <property type="entry name" value="Peptidase_M20"/>
</dbReference>
<dbReference type="PIRSF" id="PIRSF037226">
    <property type="entry name" value="Amidohydrolase_ACY1L2_prd"/>
    <property type="match status" value="1"/>
</dbReference>
<dbReference type="NCBIfam" id="TIGR01891">
    <property type="entry name" value="amidohydrolases"/>
    <property type="match status" value="1"/>
</dbReference>
<dbReference type="Gene3D" id="3.30.70.360">
    <property type="match status" value="1"/>
</dbReference>
<reference evidence="3 4" key="1">
    <citation type="submission" date="2018-05" db="EMBL/GenBank/DDBJ databases">
        <title>Genomic Encyclopedia of Type Strains, Phase IV (KMG-IV): sequencing the most valuable type-strain genomes for metagenomic binning, comparative biology and taxonomic classification.</title>
        <authorList>
            <person name="Goeker M."/>
        </authorList>
    </citation>
    <scope>NUCLEOTIDE SEQUENCE [LARGE SCALE GENOMIC DNA]</scope>
    <source>
        <strain evidence="3 4">DSM 22440</strain>
    </source>
</reference>
<organism evidence="3 4">
    <name type="scientific">Streptohalobacillus salinus</name>
    <dbReference type="NCBI Taxonomy" id="621096"/>
    <lineage>
        <taxon>Bacteria</taxon>
        <taxon>Bacillati</taxon>
        <taxon>Bacillota</taxon>
        <taxon>Bacilli</taxon>
        <taxon>Bacillales</taxon>
        <taxon>Bacillaceae</taxon>
        <taxon>Streptohalobacillus</taxon>
    </lineage>
</organism>
<evidence type="ECO:0000259" key="2">
    <source>
        <dbReference type="Pfam" id="PF07687"/>
    </source>
</evidence>
<keyword evidence="4" id="KW-1185">Reference proteome</keyword>
<dbReference type="RefSeq" id="WP_110250555.1">
    <property type="nucleotide sequence ID" value="NZ_QJJR01000002.1"/>
</dbReference>
<dbReference type="PANTHER" id="PTHR30575:SF0">
    <property type="entry name" value="XAA-ARG DIPEPTIDASE"/>
    <property type="match status" value="1"/>
</dbReference>
<keyword evidence="3" id="KW-0378">Hydrolase</keyword>
<dbReference type="InterPro" id="IPR011650">
    <property type="entry name" value="Peptidase_M20_dimer"/>
</dbReference>
<evidence type="ECO:0000256" key="1">
    <source>
        <dbReference type="PIRNR" id="PIRNR037226"/>
    </source>
</evidence>
<dbReference type="InterPro" id="IPR017439">
    <property type="entry name" value="Amidohydrolase"/>
</dbReference>
<dbReference type="Gene3D" id="3.40.630.10">
    <property type="entry name" value="Zn peptidases"/>
    <property type="match status" value="1"/>
</dbReference>
<evidence type="ECO:0000313" key="3">
    <source>
        <dbReference type="EMBL" id="PXW92682.1"/>
    </source>
</evidence>
<dbReference type="Pfam" id="PF07687">
    <property type="entry name" value="M20_dimer"/>
    <property type="match status" value="1"/>
</dbReference>
<dbReference type="Proteomes" id="UP000247922">
    <property type="component" value="Unassembled WGS sequence"/>
</dbReference>
<protein>
    <recommendedName>
        <fullName evidence="1">Peptidase M20 domain-containing protein 2</fullName>
    </recommendedName>
</protein>
<sequence>MKQQLIEYLPEIESDLLAISKQLFENPELGDKEYASQKLLVDYLRQHDFDVEEGLVNRPTSFKATFKSEKDGPVIGYMAEYDALPGVGHGCGHNLIATMGIGAGILLSKVLKKTGGKVIVFGTPAEETNGAKVPMAEAGIFDECDVAMMVHPAGLSAKSGESLAMDAIEFSYAGKTSHAAASPEEGINALDSVIQLFNGINALREHLHDDVRIHGVITEGGQAANVVPDLAIAQFYVRAKKRARVDEVVMKVKRIAEGAALMTGAKLSTRNYELSYDDMITNETLSHVYTKNLHALGEKTIEEARGGLGSMDMGNVSYRVPAIHPYIGLNKEGLIAHTTDFRDQTMTEDGQVALSRGALSLALTGVDVLTNPELLTAIRREFEKK</sequence>
<dbReference type="GO" id="GO:0005737">
    <property type="term" value="C:cytoplasm"/>
    <property type="evidence" value="ECO:0007669"/>
    <property type="project" value="TreeGrafter"/>
</dbReference>
<gene>
    <name evidence="3" type="ORF">DES38_102266</name>
</gene>
<dbReference type="InterPro" id="IPR017144">
    <property type="entry name" value="Xaa-Arg_dipeptidase"/>
</dbReference>
<dbReference type="AlphaFoldDB" id="A0A2V3WUN1"/>
<feature type="domain" description="Peptidase M20 dimerisation" evidence="2">
    <location>
        <begin position="173"/>
        <end position="258"/>
    </location>
</feature>
<dbReference type="SUPFAM" id="SSF53187">
    <property type="entry name" value="Zn-dependent exopeptidases"/>
    <property type="match status" value="1"/>
</dbReference>
<dbReference type="InterPro" id="IPR036264">
    <property type="entry name" value="Bact_exopeptidase_dim_dom"/>
</dbReference>
<accession>A0A2V3WUN1</accession>
<comment type="caution">
    <text evidence="3">The sequence shown here is derived from an EMBL/GenBank/DDBJ whole genome shotgun (WGS) entry which is preliminary data.</text>
</comment>
<dbReference type="Pfam" id="PF01546">
    <property type="entry name" value="Peptidase_M20"/>
    <property type="match status" value="1"/>
</dbReference>
<dbReference type="EMBL" id="QJJR01000002">
    <property type="protein sequence ID" value="PXW92682.1"/>
    <property type="molecule type" value="Genomic_DNA"/>
</dbReference>
<evidence type="ECO:0000313" key="4">
    <source>
        <dbReference type="Proteomes" id="UP000247922"/>
    </source>
</evidence>
<dbReference type="InterPro" id="IPR052030">
    <property type="entry name" value="Peptidase_M20/M20A_hydrolases"/>
</dbReference>
<proteinExistence type="inferred from homology"/>
<dbReference type="GO" id="GO:0046657">
    <property type="term" value="P:folic acid catabolic process"/>
    <property type="evidence" value="ECO:0007669"/>
    <property type="project" value="TreeGrafter"/>
</dbReference>
<dbReference type="CDD" id="cd05672">
    <property type="entry name" value="M20_ACY1L2-like"/>
    <property type="match status" value="1"/>
</dbReference>
<dbReference type="GO" id="GO:0071713">
    <property type="term" value="F:para-aminobenzoyl-glutamate hydrolase activity"/>
    <property type="evidence" value="ECO:0007669"/>
    <property type="project" value="TreeGrafter"/>
</dbReference>
<dbReference type="OrthoDB" id="9781032at2"/>
<dbReference type="GO" id="GO:0016805">
    <property type="term" value="F:dipeptidase activity"/>
    <property type="evidence" value="ECO:0007669"/>
    <property type="project" value="InterPro"/>
</dbReference>
<dbReference type="FunFam" id="3.30.70.360:FF:000004">
    <property type="entry name" value="Peptidase M20 domain-containing protein 2"/>
    <property type="match status" value="1"/>
</dbReference>
<name>A0A2V3WUN1_9BACI</name>
<comment type="similarity">
    <text evidence="1">Belongs to the peptidase M20A family.</text>
</comment>